<name>A0A4E9EGE2_GIBZA</name>
<gene>
    <name evidence="2" type="ORF">FUG_LOCUS452777</name>
</gene>
<proteinExistence type="predicted"/>
<dbReference type="AlphaFoldDB" id="A0A4E9EGE2"/>
<dbReference type="SUPFAM" id="SSF54909">
    <property type="entry name" value="Dimeric alpha+beta barrel"/>
    <property type="match status" value="1"/>
</dbReference>
<dbReference type="InterPro" id="IPR010753">
    <property type="entry name" value="DUF1330"/>
</dbReference>
<protein>
    <recommendedName>
        <fullName evidence="1">DUF1330 domain-containing protein</fullName>
    </recommendedName>
</protein>
<dbReference type="InterPro" id="IPR011008">
    <property type="entry name" value="Dimeric_a/b-barrel"/>
</dbReference>
<dbReference type="Pfam" id="PF07045">
    <property type="entry name" value="DUF1330"/>
    <property type="match status" value="1"/>
</dbReference>
<dbReference type="PANTHER" id="PTHR41521">
    <property type="match status" value="1"/>
</dbReference>
<evidence type="ECO:0000313" key="2">
    <source>
        <dbReference type="EMBL" id="VIO61786.1"/>
    </source>
</evidence>
<accession>A0A4E9EGE2</accession>
<evidence type="ECO:0000259" key="1">
    <source>
        <dbReference type="Pfam" id="PF07045"/>
    </source>
</evidence>
<sequence length="149" mass="16953">MTQNPSDNVTVLKPNPVGSERVVRLHQLILRKKLVHLNRNTSETMVAYVVCQMSIHDPSTYRKYTALTPAVVKRHGGRFLTRGDPVSTLEGDTFKNRMVILEFPDEEAVNRWYEDPDYAAAMKFRHEASVGSMLVQEGQQNTENPEPNV</sequence>
<dbReference type="PANTHER" id="PTHR41521:SF4">
    <property type="entry name" value="BLR0684 PROTEIN"/>
    <property type="match status" value="1"/>
</dbReference>
<dbReference type="EMBL" id="CAAKMV010000153">
    <property type="protein sequence ID" value="VIO61786.1"/>
    <property type="molecule type" value="Genomic_DNA"/>
</dbReference>
<organism evidence="2">
    <name type="scientific">Gibberella zeae</name>
    <name type="common">Wheat head blight fungus</name>
    <name type="synonym">Fusarium graminearum</name>
    <dbReference type="NCBI Taxonomy" id="5518"/>
    <lineage>
        <taxon>Eukaryota</taxon>
        <taxon>Fungi</taxon>
        <taxon>Dikarya</taxon>
        <taxon>Ascomycota</taxon>
        <taxon>Pezizomycotina</taxon>
        <taxon>Sordariomycetes</taxon>
        <taxon>Hypocreomycetidae</taxon>
        <taxon>Hypocreales</taxon>
        <taxon>Nectriaceae</taxon>
        <taxon>Fusarium</taxon>
    </lineage>
</organism>
<dbReference type="Gene3D" id="3.30.70.100">
    <property type="match status" value="1"/>
</dbReference>
<reference evidence="2" key="1">
    <citation type="submission" date="2019-04" db="EMBL/GenBank/DDBJ databases">
        <authorList>
            <person name="Melise S."/>
            <person name="Noan J."/>
            <person name="Okalmin O."/>
        </authorList>
    </citation>
    <scope>NUCLEOTIDE SEQUENCE</scope>
    <source>
        <strain evidence="2">FN9</strain>
    </source>
</reference>
<feature type="domain" description="DUF1330" evidence="1">
    <location>
        <begin position="47"/>
        <end position="138"/>
    </location>
</feature>